<dbReference type="GeneID" id="14909418"/>
<evidence type="ECO:0000256" key="3">
    <source>
        <dbReference type="ARBA" id="ARBA00023295"/>
    </source>
</evidence>
<proteinExistence type="inferred from homology"/>
<evidence type="ECO:0000313" key="9">
    <source>
        <dbReference type="Proteomes" id="UP000008983"/>
    </source>
</evidence>
<dbReference type="InterPro" id="IPR018087">
    <property type="entry name" value="Glyco_hydro_5_CS"/>
</dbReference>
<dbReference type="InterPro" id="IPR052066">
    <property type="entry name" value="Glycosphingolipid_Hydrolases"/>
</dbReference>
<dbReference type="Pfam" id="PF00150">
    <property type="entry name" value="Cellulase"/>
    <property type="match status" value="1"/>
</dbReference>
<feature type="domain" description="Glycoside hydrolase family 5" evidence="5">
    <location>
        <begin position="105"/>
        <end position="411"/>
    </location>
</feature>
<reference evidence="8 9" key="1">
    <citation type="submission" date="2011-07" db="EMBL/GenBank/DDBJ databases">
        <authorList>
            <person name="Coyne R."/>
            <person name="Brami D."/>
            <person name="Johnson J."/>
            <person name="Hostetler J."/>
            <person name="Hannick L."/>
            <person name="Clark T."/>
            <person name="Cassidy-Hanley D."/>
            <person name="Inman J."/>
        </authorList>
    </citation>
    <scope>NUCLEOTIDE SEQUENCE [LARGE SCALE GENOMIC DNA]</scope>
    <source>
        <strain evidence="8 9">G5</strain>
    </source>
</reference>
<evidence type="ECO:0000259" key="5">
    <source>
        <dbReference type="Pfam" id="PF00150"/>
    </source>
</evidence>
<feature type="domain" description="Glycoside hydrolase family 5 C-terminal" evidence="7">
    <location>
        <begin position="443"/>
        <end position="520"/>
    </location>
</feature>
<dbReference type="GO" id="GO:0032259">
    <property type="term" value="P:methylation"/>
    <property type="evidence" value="ECO:0007669"/>
    <property type="project" value="InterPro"/>
</dbReference>
<dbReference type="OrthoDB" id="1887033at2759"/>
<dbReference type="Gene3D" id="3.20.20.80">
    <property type="entry name" value="Glycosidases"/>
    <property type="match status" value="1"/>
</dbReference>
<keyword evidence="3 4" id="KW-0326">Glycosidase</keyword>
<evidence type="ECO:0000259" key="6">
    <source>
        <dbReference type="Pfam" id="PF01728"/>
    </source>
</evidence>
<dbReference type="PANTHER" id="PTHR31308:SF3">
    <property type="entry name" value="ENDOGLYCOCERAMIDASE"/>
    <property type="match status" value="1"/>
</dbReference>
<dbReference type="STRING" id="857967.G0QNF4"/>
<dbReference type="Pfam" id="PF01728">
    <property type="entry name" value="FtsJ"/>
    <property type="match status" value="1"/>
</dbReference>
<organism evidence="8 9">
    <name type="scientific">Ichthyophthirius multifiliis</name>
    <name type="common">White spot disease agent</name>
    <name type="synonym">Ich</name>
    <dbReference type="NCBI Taxonomy" id="5932"/>
    <lineage>
        <taxon>Eukaryota</taxon>
        <taxon>Sar</taxon>
        <taxon>Alveolata</taxon>
        <taxon>Ciliophora</taxon>
        <taxon>Intramacronucleata</taxon>
        <taxon>Oligohymenophorea</taxon>
        <taxon>Hymenostomatida</taxon>
        <taxon>Ophryoglenina</taxon>
        <taxon>Ichthyophthirius</taxon>
    </lineage>
</organism>
<evidence type="ECO:0000313" key="8">
    <source>
        <dbReference type="EMBL" id="EGR33243.1"/>
    </source>
</evidence>
<dbReference type="InterPro" id="IPR002877">
    <property type="entry name" value="RNA_MeTrfase_FtsJ_dom"/>
</dbReference>
<evidence type="ECO:0000256" key="2">
    <source>
        <dbReference type="ARBA" id="ARBA00022801"/>
    </source>
</evidence>
<dbReference type="AlphaFoldDB" id="G0QNF4"/>
<dbReference type="SUPFAM" id="SSF51445">
    <property type="entry name" value="(Trans)glycosidases"/>
    <property type="match status" value="1"/>
</dbReference>
<dbReference type="OMA" id="WSLSYTS"/>
<evidence type="ECO:0008006" key="10">
    <source>
        <dbReference type="Google" id="ProtNLM"/>
    </source>
</evidence>
<dbReference type="InterPro" id="IPR017853">
    <property type="entry name" value="GH"/>
</dbReference>
<evidence type="ECO:0000259" key="7">
    <source>
        <dbReference type="Pfam" id="PF18564"/>
    </source>
</evidence>
<dbReference type="PROSITE" id="PS00659">
    <property type="entry name" value="GLYCOSYL_HYDROL_F5"/>
    <property type="match status" value="1"/>
</dbReference>
<evidence type="ECO:0000256" key="4">
    <source>
        <dbReference type="RuleBase" id="RU361153"/>
    </source>
</evidence>
<feature type="domain" description="Ribosomal RNA methyltransferase FtsJ" evidence="6">
    <location>
        <begin position="5"/>
        <end position="83"/>
    </location>
</feature>
<dbReference type="GO" id="GO:0016042">
    <property type="term" value="P:lipid catabolic process"/>
    <property type="evidence" value="ECO:0007669"/>
    <property type="project" value="UniProtKB-ARBA"/>
</dbReference>
<dbReference type="Gene3D" id="2.60.40.1180">
    <property type="entry name" value="Golgi alpha-mannosidase II"/>
    <property type="match status" value="1"/>
</dbReference>
<dbReference type="InterPro" id="IPR001547">
    <property type="entry name" value="Glyco_hydro_5"/>
</dbReference>
<gene>
    <name evidence="8" type="ORF">IMG5_057980</name>
</gene>
<dbReference type="Pfam" id="PF18564">
    <property type="entry name" value="Glyco_hydro_5_C"/>
    <property type="match status" value="1"/>
</dbReference>
<keyword evidence="2 4" id="KW-0378">Hydrolase</keyword>
<protein>
    <recommendedName>
        <fullName evidence="10">Glycoside hydrolase family 5 domain-containing protein</fullName>
    </recommendedName>
</protein>
<dbReference type="GO" id="GO:0008168">
    <property type="term" value="F:methyltransferase activity"/>
    <property type="evidence" value="ECO:0007669"/>
    <property type="project" value="InterPro"/>
</dbReference>
<dbReference type="eggNOG" id="KOG1099">
    <property type="taxonomic scope" value="Eukaryota"/>
</dbReference>
<accession>G0QNF4</accession>
<sequence>MANIENVLILQGDITKQVTVNEILKNFKGKKADLIVDDGAPDVTGFHDMDQYLQSQLMVAALNIYENNRYTIYHGVNVVYKQFPFYPQFDNFHPNDSLSDIDLLNLQKWGFNLVRLHLAWEGVEPLRGQYNITYLQQLQKIIKKCEQYNIRVLLDAHQDLLSQKTCGEGFPDWAIKITNFPYPLPFKLEKDEKGIPKREDCLKHEFGLYYASFDVQNNFQRFLTNEDGIADSFAQMWGFVANFYKNETNVIGYEIINEPFGSSVYSVFLKTLNSNNLYLLPLYNKVHQEIRKYDDQSLLFYESASSDILNLGFIHNVGGDEYLDREVYSYHIYCPFISKEGDPLNNYICEGLDNIIFKGKFKEFKGLKVGGFLTEFGALSNSTKAFQEIESVVKNSEQNFHSWAYWQFKYYGDITTQSRPGTVESFYDNFGNLNSLKVKALSRTYAYKICGKPIYTEFDGQNGKFMLSFFYENSKSCQGKNTEIYLNEEFYYQNGVKWDCGKVKCQFLKIKENYYQLIIQNQENIQVDFKIY</sequence>
<dbReference type="InterPro" id="IPR013780">
    <property type="entry name" value="Glyco_hydro_b"/>
</dbReference>
<dbReference type="InParanoid" id="G0QNF4"/>
<dbReference type="EMBL" id="GL983484">
    <property type="protein sequence ID" value="EGR33243.1"/>
    <property type="molecule type" value="Genomic_DNA"/>
</dbReference>
<dbReference type="GO" id="GO:0000272">
    <property type="term" value="P:polysaccharide catabolic process"/>
    <property type="evidence" value="ECO:0007669"/>
    <property type="project" value="InterPro"/>
</dbReference>
<keyword evidence="9" id="KW-1185">Reference proteome</keyword>
<name>G0QNF4_ICHMU</name>
<dbReference type="Proteomes" id="UP000008983">
    <property type="component" value="Unassembled WGS sequence"/>
</dbReference>
<comment type="similarity">
    <text evidence="1 4">Belongs to the glycosyl hydrolase 5 (cellulase A) family.</text>
</comment>
<dbReference type="Gene3D" id="3.40.50.12760">
    <property type="match status" value="1"/>
</dbReference>
<evidence type="ECO:0000256" key="1">
    <source>
        <dbReference type="ARBA" id="ARBA00005641"/>
    </source>
</evidence>
<dbReference type="RefSeq" id="XP_004037229.1">
    <property type="nucleotide sequence ID" value="XM_004037181.1"/>
</dbReference>
<dbReference type="GO" id="GO:1901136">
    <property type="term" value="P:carbohydrate derivative catabolic process"/>
    <property type="evidence" value="ECO:0007669"/>
    <property type="project" value="UniProtKB-ARBA"/>
</dbReference>
<dbReference type="InterPro" id="IPR041036">
    <property type="entry name" value="GH5_C"/>
</dbReference>
<dbReference type="GO" id="GO:0004553">
    <property type="term" value="F:hydrolase activity, hydrolyzing O-glycosyl compounds"/>
    <property type="evidence" value="ECO:0007669"/>
    <property type="project" value="InterPro"/>
</dbReference>
<dbReference type="PANTHER" id="PTHR31308">
    <property type="match status" value="1"/>
</dbReference>